<protein>
    <submittedName>
        <fullName evidence="3">Lipoprotein</fullName>
    </submittedName>
</protein>
<dbReference type="EMBL" id="AEUW02000001">
    <property type="protein sequence ID" value="EHJ53021.1"/>
    <property type="molecule type" value="Genomic_DNA"/>
</dbReference>
<dbReference type="InterPro" id="IPR046254">
    <property type="entry name" value="DUF6287"/>
</dbReference>
<evidence type="ECO:0000256" key="1">
    <source>
        <dbReference type="SAM" id="MobiDB-lite"/>
    </source>
</evidence>
<feature type="region of interest" description="Disordered" evidence="1">
    <location>
        <begin position="28"/>
        <end position="77"/>
    </location>
</feature>
<dbReference type="Proteomes" id="UP000003573">
    <property type="component" value="Unassembled WGS sequence"/>
</dbReference>
<dbReference type="RefSeq" id="WP_003081771.1">
    <property type="nucleotide sequence ID" value="NZ_AEUW02000001.1"/>
</dbReference>
<keyword evidence="4" id="KW-1185">Reference proteome</keyword>
<dbReference type="PROSITE" id="PS51257">
    <property type="entry name" value="PROKAR_LIPOPROTEIN"/>
    <property type="match status" value="1"/>
</dbReference>
<sequence length="198" mass="21747">MMKRKLEAIFLVFLTALLLTGCSPHKKDKAAQRSHSERTTQQTKQKNTSRTRTTEADQTTSAASAPNTADGKDSSKSKKAFASIDTGAILKSDYTTMSGNWTNAKGQTLTFNQKGLSSKGMTGTYLDIDQNGVLLLKVDTERASNLILYIVPANKTLPEQYFPSGLSDTSDTSRDRIIPSTDLTRNMASAVYYRHSNH</sequence>
<organism evidence="3 4">
    <name type="scientific">Streptococcus macacae NCTC 11558</name>
    <dbReference type="NCBI Taxonomy" id="764298"/>
    <lineage>
        <taxon>Bacteria</taxon>
        <taxon>Bacillati</taxon>
        <taxon>Bacillota</taxon>
        <taxon>Bacilli</taxon>
        <taxon>Lactobacillales</taxon>
        <taxon>Streptococcaceae</taxon>
        <taxon>Streptococcus</taxon>
    </lineage>
</organism>
<evidence type="ECO:0000259" key="2">
    <source>
        <dbReference type="Pfam" id="PF19804"/>
    </source>
</evidence>
<proteinExistence type="predicted"/>
<comment type="caution">
    <text evidence="3">The sequence shown here is derived from an EMBL/GenBank/DDBJ whole genome shotgun (WGS) entry which is preliminary data.</text>
</comment>
<feature type="compositionally biased region" description="Polar residues" evidence="1">
    <location>
        <begin position="39"/>
        <end position="67"/>
    </location>
</feature>
<keyword evidence="3" id="KW-0449">Lipoprotein</keyword>
<reference evidence="3 4" key="1">
    <citation type="journal article" date="2014" name="Int. J. Syst. Evol. Microbiol.">
        <title>Phylogenomics and the dynamic genome evolution of the genus Streptococcus.</title>
        <authorList>
            <consortium name="The Broad Institute Genome Sequencing Platform"/>
            <person name="Richards V.P."/>
            <person name="Palmer S.R."/>
            <person name="Pavinski Bitar P.D."/>
            <person name="Qin X."/>
            <person name="Weinstock G.M."/>
            <person name="Highlander S.K."/>
            <person name="Town C.D."/>
            <person name="Burne R.A."/>
            <person name="Stanhope M.J."/>
        </authorList>
    </citation>
    <scope>NUCLEOTIDE SEQUENCE [LARGE SCALE GENOMIC DNA]</scope>
    <source>
        <strain evidence="3 4">NCTC 11558</strain>
    </source>
</reference>
<dbReference type="AlphaFoldDB" id="G5JZ02"/>
<evidence type="ECO:0000313" key="3">
    <source>
        <dbReference type="EMBL" id="EHJ53021.1"/>
    </source>
</evidence>
<feature type="compositionally biased region" description="Basic and acidic residues" evidence="1">
    <location>
        <begin position="29"/>
        <end position="38"/>
    </location>
</feature>
<gene>
    <name evidence="3" type="ORF">STRMA_0418</name>
</gene>
<accession>G5JZ02</accession>
<dbReference type="Pfam" id="PF19804">
    <property type="entry name" value="DUF6287"/>
    <property type="match status" value="1"/>
</dbReference>
<name>G5JZ02_9STRE</name>
<evidence type="ECO:0000313" key="4">
    <source>
        <dbReference type="Proteomes" id="UP000003573"/>
    </source>
</evidence>
<feature type="domain" description="DUF6287" evidence="2">
    <location>
        <begin position="83"/>
        <end position="115"/>
    </location>
</feature>
<dbReference type="STRING" id="764298.STRMA_0418"/>